<dbReference type="Pfam" id="PF02806">
    <property type="entry name" value="Alpha-amylase_C"/>
    <property type="match status" value="1"/>
</dbReference>
<evidence type="ECO:0000256" key="1">
    <source>
        <dbReference type="ARBA" id="ARBA00000548"/>
    </source>
</evidence>
<keyword evidence="6" id="KW-0479">Metal-binding</keyword>
<reference evidence="16 17" key="1">
    <citation type="submission" date="2015-02" db="EMBL/GenBank/DDBJ databases">
        <authorList>
            <person name="Ju K.-S."/>
            <person name="Doroghazi J.R."/>
            <person name="Metcalf W."/>
        </authorList>
    </citation>
    <scope>NUCLEOTIDE SEQUENCE [LARGE SCALE GENOMIC DNA]</scope>
    <source>
        <strain evidence="16 17">NRRL B-16140</strain>
    </source>
</reference>
<evidence type="ECO:0000256" key="9">
    <source>
        <dbReference type="ARBA" id="ARBA00023277"/>
    </source>
</evidence>
<dbReference type="InterPro" id="IPR006048">
    <property type="entry name" value="A-amylase/branching_C"/>
</dbReference>
<comment type="catalytic activity">
    <reaction evidence="1 12">
        <text>Endohydrolysis of (1-&gt;4)-alpha-D-glucosidic linkages in polysaccharides containing three or more (1-&gt;4)-alpha-linked D-glucose units.</text>
        <dbReference type="EC" id="3.2.1.1"/>
    </reaction>
</comment>
<dbReference type="InterPro" id="IPR013780">
    <property type="entry name" value="Glyco_hydro_b"/>
</dbReference>
<comment type="caution">
    <text evidence="16">The sequence shown here is derived from an EMBL/GenBank/DDBJ whole genome shotgun (WGS) entry which is preliminary data.</text>
</comment>
<proteinExistence type="inferred from homology"/>
<dbReference type="InterPro" id="IPR017853">
    <property type="entry name" value="GH"/>
</dbReference>
<evidence type="ECO:0000256" key="10">
    <source>
        <dbReference type="ARBA" id="ARBA00023295"/>
    </source>
</evidence>
<dbReference type="GO" id="GO:0046872">
    <property type="term" value="F:metal ion binding"/>
    <property type="evidence" value="ECO:0007669"/>
    <property type="project" value="UniProtKB-KW"/>
</dbReference>
<evidence type="ECO:0000256" key="2">
    <source>
        <dbReference type="ARBA" id="ARBA00001913"/>
    </source>
</evidence>
<dbReference type="PRINTS" id="PR00110">
    <property type="entry name" value="ALPHAAMYLASE"/>
</dbReference>
<feature type="domain" description="Glycosyl hydrolase family 13 catalytic" evidence="15">
    <location>
        <begin position="28"/>
        <end position="366"/>
    </location>
</feature>
<dbReference type="SUPFAM" id="SSF51445">
    <property type="entry name" value="(Trans)glycosidases"/>
    <property type="match status" value="1"/>
</dbReference>
<comment type="cofactor">
    <cofactor evidence="2">
        <name>Ca(2+)</name>
        <dbReference type="ChEBI" id="CHEBI:29108"/>
    </cofactor>
</comment>
<dbReference type="Gene3D" id="3.20.20.80">
    <property type="entry name" value="Glycosidases"/>
    <property type="match status" value="1"/>
</dbReference>
<dbReference type="RefSeq" id="WP_045312920.1">
    <property type="nucleotide sequence ID" value="NZ_JYJG01000124.1"/>
</dbReference>
<evidence type="ECO:0000256" key="5">
    <source>
        <dbReference type="ARBA" id="ARBA00017303"/>
    </source>
</evidence>
<evidence type="ECO:0000256" key="4">
    <source>
        <dbReference type="ARBA" id="ARBA00012595"/>
    </source>
</evidence>
<dbReference type="CDD" id="cd11317">
    <property type="entry name" value="AmyAc_bac_euk_AmyA"/>
    <property type="match status" value="1"/>
</dbReference>
<dbReference type="EMBL" id="JYJG01000124">
    <property type="protein sequence ID" value="KJK47827.1"/>
    <property type="molecule type" value="Genomic_DNA"/>
</dbReference>
<dbReference type="SUPFAM" id="SSF51011">
    <property type="entry name" value="Glycosyl hydrolase domain"/>
    <property type="match status" value="1"/>
</dbReference>
<keyword evidence="8" id="KW-0106">Calcium</keyword>
<feature type="chain" id="PRO_5002441707" description="Alpha-amylase" evidence="13">
    <location>
        <begin position="22"/>
        <end position="450"/>
    </location>
</feature>
<evidence type="ECO:0000313" key="16">
    <source>
        <dbReference type="EMBL" id="KJK47827.1"/>
    </source>
</evidence>
<dbReference type="InterPro" id="IPR006046">
    <property type="entry name" value="Alpha_amylase"/>
</dbReference>
<evidence type="ECO:0000256" key="8">
    <source>
        <dbReference type="ARBA" id="ARBA00022837"/>
    </source>
</evidence>
<keyword evidence="17" id="KW-1185">Reference proteome</keyword>
<dbReference type="PATRIC" id="fig|68170.10.peg.4714"/>
<dbReference type="Gene3D" id="2.60.40.1180">
    <property type="entry name" value="Golgi alpha-mannosidase II"/>
    <property type="match status" value="1"/>
</dbReference>
<organism evidence="16 17">
    <name type="scientific">Lentzea aerocolonigenes</name>
    <name type="common">Lechevalieria aerocolonigenes</name>
    <name type="synonym">Saccharothrix aerocolonigenes</name>
    <dbReference type="NCBI Taxonomy" id="68170"/>
    <lineage>
        <taxon>Bacteria</taxon>
        <taxon>Bacillati</taxon>
        <taxon>Actinomycetota</taxon>
        <taxon>Actinomycetes</taxon>
        <taxon>Pseudonocardiales</taxon>
        <taxon>Pseudonocardiaceae</taxon>
        <taxon>Lentzea</taxon>
    </lineage>
</organism>
<evidence type="ECO:0000256" key="3">
    <source>
        <dbReference type="ARBA" id="ARBA00008061"/>
    </source>
</evidence>
<protein>
    <recommendedName>
        <fullName evidence="5 12">Alpha-amylase</fullName>
        <ecNumber evidence="4 12">3.2.1.1</ecNumber>
    </recommendedName>
</protein>
<evidence type="ECO:0000259" key="14">
    <source>
        <dbReference type="SMART" id="SM00632"/>
    </source>
</evidence>
<dbReference type="AlphaFoldDB" id="A0A0F0H0M8"/>
<keyword evidence="13" id="KW-0732">Signal</keyword>
<comment type="similarity">
    <text evidence="3 11">Belongs to the glycosyl hydrolase 13 family.</text>
</comment>
<sequence>MRLLLVLAMVLGALSAPVVSAAPAGPRDVIVQLFEWNWRSVAAECPRLSSYGYVQVSPPQEHVTGPQWWTQYQPVSYQIESRLGTRAEFASMVTACHNAGVKVLVDAVINHTTGGSGTGWAGSPYTHYDHPGTYASWDFHHCGRNGNDDIVNYGDRWEVQNCELVNLADLATDTTYVRDKIAAYLNDLLSLGVDGFRLDASKHMPAADIAAIKSRLSRSAYIVQEVIYGSGEPIGPGEYTGNGDVHEFRYARDLKRVFNNEKLAYLKNYGEGWGYLPSSQAVVFVDNHDTQRDGSTLSYRDGRRYTTANTFMLAWPYGTPALMSGYAYSSNDQGPPQDSSGRITDVSCGSTWLCEHRQFEGMAGFRNATRGTSVTNWWDDGNDVIAFGRGSRGYVVINDSDQAVTGRSFQTSMPSGQYCDVSGFGGCTTVGSSGWFAFTVQPHSSFAIHT</sequence>
<dbReference type="InterPro" id="IPR006047">
    <property type="entry name" value="GH13_cat_dom"/>
</dbReference>
<name>A0A0F0H0M8_LENAE</name>
<accession>A0A0F0H0M8</accession>
<dbReference type="PANTHER" id="PTHR43447">
    <property type="entry name" value="ALPHA-AMYLASE"/>
    <property type="match status" value="1"/>
</dbReference>
<dbReference type="GO" id="GO:0004556">
    <property type="term" value="F:alpha-amylase activity"/>
    <property type="evidence" value="ECO:0007669"/>
    <property type="project" value="UniProtKB-UniRule"/>
</dbReference>
<evidence type="ECO:0000256" key="13">
    <source>
        <dbReference type="SAM" id="SignalP"/>
    </source>
</evidence>
<keyword evidence="9 12" id="KW-0119">Carbohydrate metabolism</keyword>
<evidence type="ECO:0000256" key="6">
    <source>
        <dbReference type="ARBA" id="ARBA00022723"/>
    </source>
</evidence>
<feature type="domain" description="Alpha-amylase C-terminal" evidence="14">
    <location>
        <begin position="375"/>
        <end position="450"/>
    </location>
</feature>
<dbReference type="EC" id="3.2.1.1" evidence="4 12"/>
<dbReference type="InterPro" id="IPR031319">
    <property type="entry name" value="A-amylase_C"/>
</dbReference>
<dbReference type="Proteomes" id="UP000033393">
    <property type="component" value="Unassembled WGS sequence"/>
</dbReference>
<evidence type="ECO:0000256" key="11">
    <source>
        <dbReference type="RuleBase" id="RU003615"/>
    </source>
</evidence>
<evidence type="ECO:0000256" key="12">
    <source>
        <dbReference type="RuleBase" id="RU361134"/>
    </source>
</evidence>
<keyword evidence="10 12" id="KW-0326">Glycosidase</keyword>
<feature type="signal peptide" evidence="13">
    <location>
        <begin position="1"/>
        <end position="21"/>
    </location>
</feature>
<dbReference type="SMART" id="SM00632">
    <property type="entry name" value="Aamy_C"/>
    <property type="match status" value="1"/>
</dbReference>
<dbReference type="GO" id="GO:0005975">
    <property type="term" value="P:carbohydrate metabolic process"/>
    <property type="evidence" value="ECO:0007669"/>
    <property type="project" value="InterPro"/>
</dbReference>
<gene>
    <name evidence="16" type="ORF">UK23_19065</name>
</gene>
<evidence type="ECO:0000259" key="15">
    <source>
        <dbReference type="SMART" id="SM00642"/>
    </source>
</evidence>
<dbReference type="Pfam" id="PF00128">
    <property type="entry name" value="Alpha-amylase"/>
    <property type="match status" value="1"/>
</dbReference>
<evidence type="ECO:0000313" key="17">
    <source>
        <dbReference type="Proteomes" id="UP000033393"/>
    </source>
</evidence>
<dbReference type="eggNOG" id="COG0366">
    <property type="taxonomic scope" value="Bacteria"/>
</dbReference>
<dbReference type="OrthoDB" id="9805159at2"/>
<keyword evidence="7 12" id="KW-0378">Hydrolase</keyword>
<dbReference type="SMART" id="SM00642">
    <property type="entry name" value="Aamy"/>
    <property type="match status" value="1"/>
</dbReference>
<evidence type="ECO:0000256" key="7">
    <source>
        <dbReference type="ARBA" id="ARBA00022801"/>
    </source>
</evidence>